<reference evidence="1" key="1">
    <citation type="submission" date="2022-10" db="EMBL/GenBank/DDBJ databases">
        <title>Culturing micro-colonial fungi from biological soil crusts in the Mojave desert and describing Neophaeococcomyces mojavensis, and introducing the new genera and species Taxawa tesnikishii.</title>
        <authorList>
            <person name="Kurbessoian T."/>
            <person name="Stajich J.E."/>
        </authorList>
    </citation>
    <scope>NUCLEOTIDE SEQUENCE</scope>
    <source>
        <strain evidence="1">TK_35</strain>
    </source>
</reference>
<protein>
    <recommendedName>
        <fullName evidence="2">Knr4/Smi1-like domain-containing protein</fullName>
    </recommendedName>
</protein>
<evidence type="ECO:0008006" key="2">
    <source>
        <dbReference type="Google" id="ProtNLM"/>
    </source>
</evidence>
<dbReference type="EMBL" id="JAPDRN010000157">
    <property type="protein sequence ID" value="KAJ9617631.1"/>
    <property type="molecule type" value="Genomic_DNA"/>
</dbReference>
<proteinExistence type="predicted"/>
<sequence length="181" mass="19755">MENPANVWLPASLARELQPLQMQPSAETRLLKLRANLNEAEMYLGPPLGRSGIEALQSSARSTLGTALPESYLDFLSSHDGLVAEGVFLYSSIPRPYSGGGTALALVEMNLLARDAGFMDGFIELGESDMDCYVFESGTDRYQVRDKVAFDNVYEDTVDGNLGWSYSNRGALHPFDAAHAN</sequence>
<dbReference type="InterPro" id="IPR037883">
    <property type="entry name" value="Knr4/Smi1-like_sf"/>
</dbReference>
<name>A0AA38XQ49_9EURO</name>
<organism evidence="1">
    <name type="scientific">Knufia peltigerae</name>
    <dbReference type="NCBI Taxonomy" id="1002370"/>
    <lineage>
        <taxon>Eukaryota</taxon>
        <taxon>Fungi</taxon>
        <taxon>Dikarya</taxon>
        <taxon>Ascomycota</taxon>
        <taxon>Pezizomycotina</taxon>
        <taxon>Eurotiomycetes</taxon>
        <taxon>Chaetothyriomycetidae</taxon>
        <taxon>Chaetothyriales</taxon>
        <taxon>Trichomeriaceae</taxon>
        <taxon>Knufia</taxon>
    </lineage>
</organism>
<dbReference type="SUPFAM" id="SSF160631">
    <property type="entry name" value="SMI1/KNR4-like"/>
    <property type="match status" value="1"/>
</dbReference>
<comment type="caution">
    <text evidence="1">The sequence shown here is derived from an EMBL/GenBank/DDBJ whole genome shotgun (WGS) entry which is preliminary data.</text>
</comment>
<accession>A0AA38XQ49</accession>
<gene>
    <name evidence="1" type="ORF">H2204_013585</name>
</gene>
<evidence type="ECO:0000313" key="1">
    <source>
        <dbReference type="EMBL" id="KAJ9617631.1"/>
    </source>
</evidence>
<dbReference type="NCBIfam" id="NF038335">
    <property type="entry name" value="YPO0640_fam"/>
    <property type="match status" value="1"/>
</dbReference>
<dbReference type="AlphaFoldDB" id="A0AA38XQ49"/>